<evidence type="ECO:0000313" key="1">
    <source>
        <dbReference type="EMBL" id="TFK75635.1"/>
    </source>
</evidence>
<sequence length="594" mass="68250">MPLKLVRCPHTCEHTWGPQSKSRRHPQALAHCPIFMANTKTLHTHIVDSGAHSQCSSTCPGQKYIKTKPEGQQEGEVQVGLYRRRKEDTQRPGDSEIQEWGYLLYQSLRDNRQREEFREMVQNRGLEIVYTSDEEDGDDITSLSKGRVTAASGVDPHSPLFAFTSRQATHLDRKINVLCVAPRAHMAPGFEEMESGSGFIQLPDNHMRRATFAKLKKAFKEQIYKEGGVYRMWVWVSFRVFNNFPTHLVITHRTQLHLLVTLEEHKEFEERVHVDYMQQTEWIHAVLQKRGVSDRSIQVLQNADLIVGGRDLSSDFFKLGELLKIKSMWPHPGELLFHGAKIPTLKHLTIVSKRLGHKFPDFKLAEPDDIRFCNNPNIVFKRSFSNDAEHVPFHNTEDRSKKVQIMKDELRLHYTDQMHLKPRWFMVPLIPHMQSAGEIHSFVVGGKLVYSVLTWVQEDGNVAFQAAPGVPRLADMRQHLDGHLNNHRGRHPHFHILTGTEGHRHYVESIVRGLVEEEENSMAGNISGLRIFCRVDATVFRDRNGDYHWTVSQLARSITSKMWPRGSEQPCLGTIASMAHLLVNYTETRLVGTT</sequence>
<name>A0ACD3BCR9_9AGAR</name>
<proteinExistence type="predicted"/>
<dbReference type="EMBL" id="ML208262">
    <property type="protein sequence ID" value="TFK75635.1"/>
    <property type="molecule type" value="Genomic_DNA"/>
</dbReference>
<gene>
    <name evidence="1" type="ORF">BDN72DRAFT_448241</name>
</gene>
<evidence type="ECO:0000313" key="2">
    <source>
        <dbReference type="Proteomes" id="UP000308600"/>
    </source>
</evidence>
<protein>
    <submittedName>
        <fullName evidence="1">Uncharacterized protein</fullName>
    </submittedName>
</protein>
<organism evidence="1 2">
    <name type="scientific">Pluteus cervinus</name>
    <dbReference type="NCBI Taxonomy" id="181527"/>
    <lineage>
        <taxon>Eukaryota</taxon>
        <taxon>Fungi</taxon>
        <taxon>Dikarya</taxon>
        <taxon>Basidiomycota</taxon>
        <taxon>Agaricomycotina</taxon>
        <taxon>Agaricomycetes</taxon>
        <taxon>Agaricomycetidae</taxon>
        <taxon>Agaricales</taxon>
        <taxon>Pluteineae</taxon>
        <taxon>Pluteaceae</taxon>
        <taxon>Pluteus</taxon>
    </lineage>
</organism>
<accession>A0ACD3BCR9</accession>
<reference evidence="1 2" key="1">
    <citation type="journal article" date="2019" name="Nat. Ecol. Evol.">
        <title>Megaphylogeny resolves global patterns of mushroom evolution.</title>
        <authorList>
            <person name="Varga T."/>
            <person name="Krizsan K."/>
            <person name="Foldi C."/>
            <person name="Dima B."/>
            <person name="Sanchez-Garcia M."/>
            <person name="Sanchez-Ramirez S."/>
            <person name="Szollosi G.J."/>
            <person name="Szarkandi J.G."/>
            <person name="Papp V."/>
            <person name="Albert L."/>
            <person name="Andreopoulos W."/>
            <person name="Angelini C."/>
            <person name="Antonin V."/>
            <person name="Barry K.W."/>
            <person name="Bougher N.L."/>
            <person name="Buchanan P."/>
            <person name="Buyck B."/>
            <person name="Bense V."/>
            <person name="Catcheside P."/>
            <person name="Chovatia M."/>
            <person name="Cooper J."/>
            <person name="Damon W."/>
            <person name="Desjardin D."/>
            <person name="Finy P."/>
            <person name="Geml J."/>
            <person name="Haridas S."/>
            <person name="Hughes K."/>
            <person name="Justo A."/>
            <person name="Karasinski D."/>
            <person name="Kautmanova I."/>
            <person name="Kiss B."/>
            <person name="Kocsube S."/>
            <person name="Kotiranta H."/>
            <person name="LaButti K.M."/>
            <person name="Lechner B.E."/>
            <person name="Liimatainen K."/>
            <person name="Lipzen A."/>
            <person name="Lukacs Z."/>
            <person name="Mihaltcheva S."/>
            <person name="Morgado L.N."/>
            <person name="Niskanen T."/>
            <person name="Noordeloos M.E."/>
            <person name="Ohm R.A."/>
            <person name="Ortiz-Santana B."/>
            <person name="Ovrebo C."/>
            <person name="Racz N."/>
            <person name="Riley R."/>
            <person name="Savchenko A."/>
            <person name="Shiryaev A."/>
            <person name="Soop K."/>
            <person name="Spirin V."/>
            <person name="Szebenyi C."/>
            <person name="Tomsovsky M."/>
            <person name="Tulloss R.E."/>
            <person name="Uehling J."/>
            <person name="Grigoriev I.V."/>
            <person name="Vagvolgyi C."/>
            <person name="Papp T."/>
            <person name="Martin F.M."/>
            <person name="Miettinen O."/>
            <person name="Hibbett D.S."/>
            <person name="Nagy L.G."/>
        </authorList>
    </citation>
    <scope>NUCLEOTIDE SEQUENCE [LARGE SCALE GENOMIC DNA]</scope>
    <source>
        <strain evidence="1 2">NL-1719</strain>
    </source>
</reference>
<keyword evidence="2" id="KW-1185">Reference proteome</keyword>
<dbReference type="Proteomes" id="UP000308600">
    <property type="component" value="Unassembled WGS sequence"/>
</dbReference>